<evidence type="ECO:0000256" key="3">
    <source>
        <dbReference type="ARBA" id="ARBA00022833"/>
    </source>
</evidence>
<dbReference type="GO" id="GO:0006338">
    <property type="term" value="P:chromatin remodeling"/>
    <property type="evidence" value="ECO:0007669"/>
    <property type="project" value="InterPro"/>
</dbReference>
<evidence type="ECO:0000256" key="5">
    <source>
        <dbReference type="SAM" id="Phobius"/>
    </source>
</evidence>
<dbReference type="PROSITE" id="PS51083">
    <property type="entry name" value="ZF_HIT"/>
    <property type="match status" value="1"/>
</dbReference>
<accession>A0A9D4Z937</accession>
<proteinExistence type="predicted"/>
<evidence type="ECO:0000256" key="1">
    <source>
        <dbReference type="ARBA" id="ARBA00022723"/>
    </source>
</evidence>
<dbReference type="Pfam" id="PF04438">
    <property type="entry name" value="zf-HIT"/>
    <property type="match status" value="1"/>
</dbReference>
<keyword evidence="8" id="KW-1185">Reference proteome</keyword>
<gene>
    <name evidence="7" type="ORF">GOP47_0018768</name>
</gene>
<keyword evidence="5" id="KW-0472">Membrane</keyword>
<evidence type="ECO:0000256" key="4">
    <source>
        <dbReference type="PROSITE-ProRule" id="PRU00453"/>
    </source>
</evidence>
<reference evidence="7" key="1">
    <citation type="submission" date="2021-01" db="EMBL/GenBank/DDBJ databases">
        <title>Adiantum capillus-veneris genome.</title>
        <authorList>
            <person name="Fang Y."/>
            <person name="Liao Q."/>
        </authorList>
    </citation>
    <scope>NUCLEOTIDE SEQUENCE</scope>
    <source>
        <strain evidence="7">H3</strain>
        <tissue evidence="7">Leaf</tissue>
    </source>
</reference>
<evidence type="ECO:0000313" key="8">
    <source>
        <dbReference type="Proteomes" id="UP000886520"/>
    </source>
</evidence>
<sequence>MGGLALGASLQQHRLSNGTCFLWQTAYCTGEAYLPESLLLVLSTHLLLPVVPCPHASMNVNIARAYVHAVFTSVHVSCLLFGIALFLVAIARLDALESDNIAMELVDVDDDEDVSLEDEEHESLVYQRRHKRETRQARALEKLASAKKTRSFLDLLHEANLEALPSHVPTYLRAAVGPPSSSARRHFCSVCGYFANYTCTICGARFCCIRCQKIHTDTRCQKFIA</sequence>
<dbReference type="CDD" id="cd21437">
    <property type="entry name" value="zf-HIT_ZNHIT1_like"/>
    <property type="match status" value="1"/>
</dbReference>
<dbReference type="GO" id="GO:0008270">
    <property type="term" value="F:zinc ion binding"/>
    <property type="evidence" value="ECO:0007669"/>
    <property type="project" value="UniProtKB-UniRule"/>
</dbReference>
<name>A0A9D4Z937_ADICA</name>
<dbReference type="InterPro" id="IPR007529">
    <property type="entry name" value="Znf_HIT"/>
</dbReference>
<dbReference type="OrthoDB" id="74807at2759"/>
<feature type="domain" description="HIT-type" evidence="6">
    <location>
        <begin position="188"/>
        <end position="220"/>
    </location>
</feature>
<organism evidence="7 8">
    <name type="scientific">Adiantum capillus-veneris</name>
    <name type="common">Maidenhair fern</name>
    <dbReference type="NCBI Taxonomy" id="13818"/>
    <lineage>
        <taxon>Eukaryota</taxon>
        <taxon>Viridiplantae</taxon>
        <taxon>Streptophyta</taxon>
        <taxon>Embryophyta</taxon>
        <taxon>Tracheophyta</taxon>
        <taxon>Polypodiopsida</taxon>
        <taxon>Polypodiidae</taxon>
        <taxon>Polypodiales</taxon>
        <taxon>Pteridineae</taxon>
        <taxon>Pteridaceae</taxon>
        <taxon>Vittarioideae</taxon>
        <taxon>Adiantum</taxon>
    </lineage>
</organism>
<dbReference type="EMBL" id="JABFUD020000018">
    <property type="protein sequence ID" value="KAI5066144.1"/>
    <property type="molecule type" value="Genomic_DNA"/>
</dbReference>
<dbReference type="InterPro" id="IPR039723">
    <property type="entry name" value="Vps71/ZNHIT1"/>
</dbReference>
<dbReference type="AlphaFoldDB" id="A0A9D4Z937"/>
<feature type="transmembrane region" description="Helical" evidence="5">
    <location>
        <begin position="65"/>
        <end position="90"/>
    </location>
</feature>
<protein>
    <recommendedName>
        <fullName evidence="6">HIT-type domain-containing protein</fullName>
    </recommendedName>
</protein>
<evidence type="ECO:0000259" key="6">
    <source>
        <dbReference type="PROSITE" id="PS51083"/>
    </source>
</evidence>
<keyword evidence="2 4" id="KW-0863">Zinc-finger</keyword>
<keyword evidence="5" id="KW-0812">Transmembrane</keyword>
<evidence type="ECO:0000313" key="7">
    <source>
        <dbReference type="EMBL" id="KAI5066144.1"/>
    </source>
</evidence>
<dbReference type="PANTHER" id="PTHR13093">
    <property type="entry name" value="ZINC FINGER HIT DOMAIN CONTAINING PROTEIN 1"/>
    <property type="match status" value="1"/>
</dbReference>
<keyword evidence="5" id="KW-1133">Transmembrane helix</keyword>
<dbReference type="Proteomes" id="UP000886520">
    <property type="component" value="Chromosome 18"/>
</dbReference>
<dbReference type="GO" id="GO:0005634">
    <property type="term" value="C:nucleus"/>
    <property type="evidence" value="ECO:0007669"/>
    <property type="project" value="UniProtKB-ARBA"/>
</dbReference>
<evidence type="ECO:0000256" key="2">
    <source>
        <dbReference type="ARBA" id="ARBA00022771"/>
    </source>
</evidence>
<keyword evidence="1" id="KW-0479">Metal-binding</keyword>
<keyword evidence="3" id="KW-0862">Zinc</keyword>
<comment type="caution">
    <text evidence="7">The sequence shown here is derived from an EMBL/GenBank/DDBJ whole genome shotgun (WGS) entry which is preliminary data.</text>
</comment>